<dbReference type="PANTHER" id="PTHR23513">
    <property type="entry name" value="INTEGRAL MEMBRANE EFFLUX PROTEIN-RELATED"/>
    <property type="match status" value="1"/>
</dbReference>
<keyword evidence="2" id="KW-0813">Transport</keyword>
<feature type="transmembrane region" description="Helical" evidence="8">
    <location>
        <begin position="240"/>
        <end position="264"/>
    </location>
</feature>
<sequence>MDPVKTASSSNGPGTGKQRGAGPLSYPQFRWVWAGESVAILGDVSFLVAFSWLILGISDAATLGAVLLTVGIPRGVLMLVGGVFTDRFSPRTVMLVSHLARGLAVAALTGLFLTGTLAIWHLFAIGLVFGVADAFFWPASVSIIPTLVPREQLARANALAASAEQAARLVGPLLGGALVSLGGLGWVFGLNVFAMFFAAASLLGVRGAKAQDQEQLSVRGVLRQMRSGLGFAARSVETRIVVALIAAATLSYSGLFAVGLPALAKSFDSGGAFVLGMMLSAWGLGQLAGTLSASFTGLPRRWGVLIIAMAFLEGVSFAALGVVPNYLLADALLALLGFGVAYSTDVALPTFVQSTTPPEMLGRVSSILELPRVLLEPVSVAMMGILATGDVRWAFVAAAVPMLLVSLTLASSRRARALRTT</sequence>
<feature type="region of interest" description="Disordered" evidence="7">
    <location>
        <begin position="1"/>
        <end position="21"/>
    </location>
</feature>
<proteinExistence type="predicted"/>
<feature type="transmembrane region" description="Helical" evidence="8">
    <location>
        <begin position="183"/>
        <end position="205"/>
    </location>
</feature>
<feature type="compositionally biased region" description="Polar residues" evidence="7">
    <location>
        <begin position="1"/>
        <end position="12"/>
    </location>
</feature>
<evidence type="ECO:0000256" key="8">
    <source>
        <dbReference type="SAM" id="Phobius"/>
    </source>
</evidence>
<dbReference type="Proteomes" id="UP000199632">
    <property type="component" value="Unassembled WGS sequence"/>
</dbReference>
<dbReference type="InterPro" id="IPR010290">
    <property type="entry name" value="TM_effector"/>
</dbReference>
<protein>
    <submittedName>
        <fullName evidence="9">Transmembrane secretion effector</fullName>
    </submittedName>
</protein>
<dbReference type="AlphaFoldDB" id="A0A1H3TJD8"/>
<gene>
    <name evidence="9" type="ORF">SAMN05421684_5888</name>
</gene>
<evidence type="ECO:0000256" key="2">
    <source>
        <dbReference type="ARBA" id="ARBA00022448"/>
    </source>
</evidence>
<comment type="subcellular location">
    <subcellularLocation>
        <location evidence="1">Cell membrane</location>
        <topology evidence="1">Multi-pass membrane protein</topology>
    </subcellularLocation>
</comment>
<reference evidence="10" key="1">
    <citation type="submission" date="2016-10" db="EMBL/GenBank/DDBJ databases">
        <authorList>
            <person name="Varghese N."/>
            <person name="Submissions S."/>
        </authorList>
    </citation>
    <scope>NUCLEOTIDE SEQUENCE [LARGE SCALE GENOMIC DNA]</scope>
    <source>
        <strain evidence="10">DSM 44718</strain>
    </source>
</reference>
<dbReference type="Gene3D" id="1.20.1250.20">
    <property type="entry name" value="MFS general substrate transporter like domains"/>
    <property type="match status" value="1"/>
</dbReference>
<dbReference type="EMBL" id="FNQB01000003">
    <property type="protein sequence ID" value="SDZ50393.1"/>
    <property type="molecule type" value="Genomic_DNA"/>
</dbReference>
<keyword evidence="6 8" id="KW-0472">Membrane</keyword>
<keyword evidence="10" id="KW-1185">Reference proteome</keyword>
<feature type="transmembrane region" description="Helical" evidence="8">
    <location>
        <begin position="393"/>
        <end position="410"/>
    </location>
</feature>
<dbReference type="SUPFAM" id="SSF103473">
    <property type="entry name" value="MFS general substrate transporter"/>
    <property type="match status" value="1"/>
</dbReference>
<dbReference type="PANTHER" id="PTHR23513:SF6">
    <property type="entry name" value="MAJOR FACILITATOR SUPERFAMILY ASSOCIATED DOMAIN-CONTAINING PROTEIN"/>
    <property type="match status" value="1"/>
</dbReference>
<feature type="transmembrane region" description="Helical" evidence="8">
    <location>
        <begin position="302"/>
        <end position="320"/>
    </location>
</feature>
<dbReference type="InterPro" id="IPR036259">
    <property type="entry name" value="MFS_trans_sf"/>
</dbReference>
<name>A0A1H3TJD8_9ACTN</name>
<evidence type="ECO:0000256" key="1">
    <source>
        <dbReference type="ARBA" id="ARBA00004651"/>
    </source>
</evidence>
<evidence type="ECO:0000256" key="5">
    <source>
        <dbReference type="ARBA" id="ARBA00022989"/>
    </source>
</evidence>
<organism evidence="9 10">
    <name type="scientific">Asanoa ishikariensis</name>
    <dbReference type="NCBI Taxonomy" id="137265"/>
    <lineage>
        <taxon>Bacteria</taxon>
        <taxon>Bacillati</taxon>
        <taxon>Actinomycetota</taxon>
        <taxon>Actinomycetes</taxon>
        <taxon>Micromonosporales</taxon>
        <taxon>Micromonosporaceae</taxon>
        <taxon>Asanoa</taxon>
    </lineage>
</organism>
<evidence type="ECO:0000256" key="3">
    <source>
        <dbReference type="ARBA" id="ARBA00022475"/>
    </source>
</evidence>
<evidence type="ECO:0000256" key="7">
    <source>
        <dbReference type="SAM" id="MobiDB-lite"/>
    </source>
</evidence>
<feature type="transmembrane region" description="Helical" evidence="8">
    <location>
        <begin position="63"/>
        <end position="84"/>
    </location>
</feature>
<dbReference type="STRING" id="137265.SAMN05421684_5888"/>
<keyword evidence="5 8" id="KW-1133">Transmembrane helix</keyword>
<feature type="transmembrane region" description="Helical" evidence="8">
    <location>
        <begin position="38"/>
        <end position="57"/>
    </location>
</feature>
<feature type="transmembrane region" description="Helical" evidence="8">
    <location>
        <begin position="105"/>
        <end position="132"/>
    </location>
</feature>
<dbReference type="CDD" id="cd06173">
    <property type="entry name" value="MFS_MefA_like"/>
    <property type="match status" value="1"/>
</dbReference>
<evidence type="ECO:0000256" key="6">
    <source>
        <dbReference type="ARBA" id="ARBA00023136"/>
    </source>
</evidence>
<evidence type="ECO:0000313" key="9">
    <source>
        <dbReference type="EMBL" id="SDZ50393.1"/>
    </source>
</evidence>
<evidence type="ECO:0000313" key="10">
    <source>
        <dbReference type="Proteomes" id="UP000199632"/>
    </source>
</evidence>
<evidence type="ECO:0000256" key="4">
    <source>
        <dbReference type="ARBA" id="ARBA00022692"/>
    </source>
</evidence>
<dbReference type="Pfam" id="PF05977">
    <property type="entry name" value="MFS_3"/>
    <property type="match status" value="1"/>
</dbReference>
<keyword evidence="3" id="KW-1003">Cell membrane</keyword>
<feature type="transmembrane region" description="Helical" evidence="8">
    <location>
        <begin position="270"/>
        <end position="290"/>
    </location>
</feature>
<keyword evidence="4 8" id="KW-0812">Transmembrane</keyword>
<dbReference type="GO" id="GO:0005886">
    <property type="term" value="C:plasma membrane"/>
    <property type="evidence" value="ECO:0007669"/>
    <property type="project" value="UniProtKB-SubCell"/>
</dbReference>
<accession>A0A1H3TJD8</accession>